<comment type="subcellular location">
    <subcellularLocation>
        <location evidence="1">Nucleus</location>
    </subcellularLocation>
</comment>
<sequence>MKAGISCHFPEPKRAPRKLNRPPVRELLKRLRQLEEEIEHLRSARPAIDDSVTPSAHSELDRHHTYQTPRPIAQEIPLGKLTVKEGKSRYVDEEASVALGNQVEELQDLVESSSDEDSCPSNINAGPFGLPQSGLFGIYSPDWSFGTFRRHYLQPTQVEALWRIYQDNVAPLVAILYKPTLAQIVQNATSGVTLDYPREAPLLSVCFAAVASVKPEQCPSLLGQDYNTAFHDYKFAFICFLQAAVLFLLCFRVGGDTRLTWAASAVVIRVAQGQGVHRDGQKFGLSPFDTEIRRRLWWHICILDMLSSEDQGIDTQIQLGTFDTQLPTNVDGNDLTPDITELPPGKPGFTDITICIIMGETFTNLYWPRRSLSKVSEMSSSDRENHVKIVGERIHQKYIDHFDLDIPIHWVSAMIARLDLSKEWLAVHFQTSSGGLRDPELIHDDIVFYTAVELVKFAYLLQINEDMTR</sequence>
<evidence type="ECO:0000256" key="5">
    <source>
        <dbReference type="ARBA" id="ARBA00023242"/>
    </source>
</evidence>
<dbReference type="EMBL" id="ML735231">
    <property type="protein sequence ID" value="KAE8393190.1"/>
    <property type="molecule type" value="Genomic_DNA"/>
</dbReference>
<evidence type="ECO:0000256" key="1">
    <source>
        <dbReference type="ARBA" id="ARBA00004123"/>
    </source>
</evidence>
<evidence type="ECO:0000313" key="8">
    <source>
        <dbReference type="EMBL" id="KAE8393190.1"/>
    </source>
</evidence>
<dbReference type="SMART" id="SM00906">
    <property type="entry name" value="Fungal_trans"/>
    <property type="match status" value="1"/>
</dbReference>
<dbReference type="OrthoDB" id="435881at2759"/>
<dbReference type="GO" id="GO:0005634">
    <property type="term" value="C:nucleus"/>
    <property type="evidence" value="ECO:0007669"/>
    <property type="project" value="UniProtKB-SubCell"/>
</dbReference>
<dbReference type="Pfam" id="PF04082">
    <property type="entry name" value="Fungal_trans"/>
    <property type="match status" value="1"/>
</dbReference>
<dbReference type="AlphaFoldDB" id="A0A5N7CG74"/>
<name>A0A5N7CG74_PETAA</name>
<dbReference type="PANTHER" id="PTHR31001">
    <property type="entry name" value="UNCHARACTERIZED TRANSCRIPTIONAL REGULATORY PROTEIN"/>
    <property type="match status" value="1"/>
</dbReference>
<dbReference type="GO" id="GO:0008270">
    <property type="term" value="F:zinc ion binding"/>
    <property type="evidence" value="ECO:0007669"/>
    <property type="project" value="InterPro"/>
</dbReference>
<proteinExistence type="predicted"/>
<dbReference type="CDD" id="cd12148">
    <property type="entry name" value="fungal_TF_MHR"/>
    <property type="match status" value="1"/>
</dbReference>
<dbReference type="Proteomes" id="UP000326877">
    <property type="component" value="Unassembled WGS sequence"/>
</dbReference>
<keyword evidence="4" id="KW-0804">Transcription</keyword>
<keyword evidence="2" id="KW-0479">Metal-binding</keyword>
<dbReference type="GO" id="GO:0006351">
    <property type="term" value="P:DNA-templated transcription"/>
    <property type="evidence" value="ECO:0007669"/>
    <property type="project" value="InterPro"/>
</dbReference>
<organism evidence="8">
    <name type="scientific">Petromyces alliaceus</name>
    <name type="common">Aspergillus alliaceus</name>
    <dbReference type="NCBI Taxonomy" id="209559"/>
    <lineage>
        <taxon>Eukaryota</taxon>
        <taxon>Fungi</taxon>
        <taxon>Dikarya</taxon>
        <taxon>Ascomycota</taxon>
        <taxon>Pezizomycotina</taxon>
        <taxon>Eurotiomycetes</taxon>
        <taxon>Eurotiomycetidae</taxon>
        <taxon>Eurotiales</taxon>
        <taxon>Aspergillaceae</taxon>
        <taxon>Aspergillus</taxon>
        <taxon>Aspergillus subgen. Circumdati</taxon>
    </lineage>
</organism>
<keyword evidence="3" id="KW-0805">Transcription regulation</keyword>
<dbReference type="InterPro" id="IPR050613">
    <property type="entry name" value="Sec_Metabolite_Reg"/>
</dbReference>
<evidence type="ECO:0000256" key="2">
    <source>
        <dbReference type="ARBA" id="ARBA00022723"/>
    </source>
</evidence>
<dbReference type="PANTHER" id="PTHR31001:SF50">
    <property type="entry name" value="ZN(II)2CYS6 TRANSCRIPTION FACTOR (EUROFUNG)"/>
    <property type="match status" value="1"/>
</dbReference>
<keyword evidence="5" id="KW-0539">Nucleus</keyword>
<dbReference type="InterPro" id="IPR007219">
    <property type="entry name" value="XnlR_reg_dom"/>
</dbReference>
<protein>
    <recommendedName>
        <fullName evidence="7">Xylanolytic transcriptional activator regulatory domain-containing protein</fullName>
    </recommendedName>
</protein>
<feature type="region of interest" description="Disordered" evidence="6">
    <location>
        <begin position="1"/>
        <end position="21"/>
    </location>
</feature>
<accession>A0A5N7CG74</accession>
<evidence type="ECO:0000256" key="3">
    <source>
        <dbReference type="ARBA" id="ARBA00023015"/>
    </source>
</evidence>
<evidence type="ECO:0000259" key="7">
    <source>
        <dbReference type="SMART" id="SM00906"/>
    </source>
</evidence>
<evidence type="ECO:0000256" key="6">
    <source>
        <dbReference type="SAM" id="MobiDB-lite"/>
    </source>
</evidence>
<gene>
    <name evidence="8" type="ORF">BDV23DRAFT_180795</name>
</gene>
<evidence type="ECO:0000256" key="4">
    <source>
        <dbReference type="ARBA" id="ARBA00023163"/>
    </source>
</evidence>
<feature type="region of interest" description="Disordered" evidence="6">
    <location>
        <begin position="45"/>
        <end position="72"/>
    </location>
</feature>
<dbReference type="GO" id="GO:0003677">
    <property type="term" value="F:DNA binding"/>
    <property type="evidence" value="ECO:0007669"/>
    <property type="project" value="InterPro"/>
</dbReference>
<reference evidence="8" key="1">
    <citation type="submission" date="2019-04" db="EMBL/GenBank/DDBJ databases">
        <title>Friends and foes A comparative genomics studyof 23 Aspergillus species from section Flavi.</title>
        <authorList>
            <consortium name="DOE Joint Genome Institute"/>
            <person name="Kjaerbolling I."/>
            <person name="Vesth T."/>
            <person name="Frisvad J.C."/>
            <person name="Nybo J.L."/>
            <person name="Theobald S."/>
            <person name="Kildgaard S."/>
            <person name="Isbrandt T."/>
            <person name="Kuo A."/>
            <person name="Sato A."/>
            <person name="Lyhne E.K."/>
            <person name="Kogle M.E."/>
            <person name="Wiebenga A."/>
            <person name="Kun R.S."/>
            <person name="Lubbers R.J."/>
            <person name="Makela M.R."/>
            <person name="Barry K."/>
            <person name="Chovatia M."/>
            <person name="Clum A."/>
            <person name="Daum C."/>
            <person name="Haridas S."/>
            <person name="He G."/>
            <person name="LaButti K."/>
            <person name="Lipzen A."/>
            <person name="Mondo S."/>
            <person name="Riley R."/>
            <person name="Salamov A."/>
            <person name="Simmons B.A."/>
            <person name="Magnuson J.K."/>
            <person name="Henrissat B."/>
            <person name="Mortensen U.H."/>
            <person name="Larsen T.O."/>
            <person name="Devries R.P."/>
            <person name="Grigoriev I.V."/>
            <person name="Machida M."/>
            <person name="Baker S.E."/>
            <person name="Andersen M.R."/>
        </authorList>
    </citation>
    <scope>NUCLEOTIDE SEQUENCE [LARGE SCALE GENOMIC DNA]</scope>
    <source>
        <strain evidence="8">IBT 14317</strain>
    </source>
</reference>
<feature type="domain" description="Xylanolytic transcriptional activator regulatory" evidence="7">
    <location>
        <begin position="260"/>
        <end position="333"/>
    </location>
</feature>